<evidence type="ECO:0000313" key="4">
    <source>
        <dbReference type="EMBL" id="MFC5815010.1"/>
    </source>
</evidence>
<gene>
    <name evidence="4" type="ORF">ACFPUY_07940</name>
</gene>
<dbReference type="EMBL" id="JBHSNW010000003">
    <property type="protein sequence ID" value="MFC5815010.1"/>
    <property type="molecule type" value="Genomic_DNA"/>
</dbReference>
<dbReference type="Proteomes" id="UP001596096">
    <property type="component" value="Unassembled WGS sequence"/>
</dbReference>
<reference evidence="5" key="1">
    <citation type="journal article" date="2019" name="Int. J. Syst. Evol. Microbiol.">
        <title>The Global Catalogue of Microorganisms (GCM) 10K type strain sequencing project: providing services to taxonomists for standard genome sequencing and annotation.</title>
        <authorList>
            <consortium name="The Broad Institute Genomics Platform"/>
            <consortium name="The Broad Institute Genome Sequencing Center for Infectious Disease"/>
            <person name="Wu L."/>
            <person name="Ma J."/>
        </authorList>
    </citation>
    <scope>NUCLEOTIDE SEQUENCE [LARGE SCALE GENOMIC DNA]</scope>
    <source>
        <strain evidence="5">CGMCC 4.7106</strain>
    </source>
</reference>
<evidence type="ECO:0000256" key="1">
    <source>
        <dbReference type="SAM" id="MobiDB-lite"/>
    </source>
</evidence>
<evidence type="ECO:0000313" key="5">
    <source>
        <dbReference type="Proteomes" id="UP001596096"/>
    </source>
</evidence>
<dbReference type="PROSITE" id="PS51257">
    <property type="entry name" value="PROKAR_LIPOPROTEIN"/>
    <property type="match status" value="1"/>
</dbReference>
<keyword evidence="2" id="KW-0812">Transmembrane</keyword>
<evidence type="ECO:0000256" key="2">
    <source>
        <dbReference type="SAM" id="Phobius"/>
    </source>
</evidence>
<feature type="signal peptide" evidence="3">
    <location>
        <begin position="1"/>
        <end position="23"/>
    </location>
</feature>
<comment type="caution">
    <text evidence="4">The sequence shown here is derived from an EMBL/GenBank/DDBJ whole genome shotgun (WGS) entry which is preliminary data.</text>
</comment>
<accession>A0ABW1BPH1</accession>
<feature type="transmembrane region" description="Helical" evidence="2">
    <location>
        <begin position="224"/>
        <end position="248"/>
    </location>
</feature>
<keyword evidence="3" id="KW-0732">Signal</keyword>
<keyword evidence="2" id="KW-1133">Transmembrane helix</keyword>
<sequence>MPRPLAPLLVAITLLTLSACLPAEPAARGSGPAPPLVRPVAPSDLQPVRVSRVEGASYRAGRWSVTGVRADHGPPDPAELGERAERLARNLSRPRSRTPDSRLSKPRLAEPRVMKPRVSKPRVEPPGVSVGEGRVPGKRRPGPLVPVPDVRVYGDAVCVETPRSHVHIGRCRATPAPESTWHASQVSPPVVTPTPTPTKAEPTPTSNLRIVAARPGPPERPNPLATVLLMAVLTTVIASATAVAFGAVK</sequence>
<protein>
    <submittedName>
        <fullName evidence="4">Uncharacterized protein</fullName>
    </submittedName>
</protein>
<feature type="region of interest" description="Disordered" evidence="1">
    <location>
        <begin position="179"/>
        <end position="204"/>
    </location>
</feature>
<organism evidence="4 5">
    <name type="scientific">Nonomuraea harbinensis</name>
    <dbReference type="NCBI Taxonomy" id="1286938"/>
    <lineage>
        <taxon>Bacteria</taxon>
        <taxon>Bacillati</taxon>
        <taxon>Actinomycetota</taxon>
        <taxon>Actinomycetes</taxon>
        <taxon>Streptosporangiales</taxon>
        <taxon>Streptosporangiaceae</taxon>
        <taxon>Nonomuraea</taxon>
    </lineage>
</organism>
<feature type="chain" id="PRO_5045928398" evidence="3">
    <location>
        <begin position="24"/>
        <end position="249"/>
    </location>
</feature>
<dbReference type="RefSeq" id="WP_219544327.1">
    <property type="nucleotide sequence ID" value="NZ_JAHKRN010000008.1"/>
</dbReference>
<proteinExistence type="predicted"/>
<name>A0ABW1BPH1_9ACTN</name>
<feature type="region of interest" description="Disordered" evidence="1">
    <location>
        <begin position="87"/>
        <end position="143"/>
    </location>
</feature>
<feature type="compositionally biased region" description="Basic and acidic residues" evidence="1">
    <location>
        <begin position="97"/>
        <end position="113"/>
    </location>
</feature>
<keyword evidence="5" id="KW-1185">Reference proteome</keyword>
<evidence type="ECO:0000256" key="3">
    <source>
        <dbReference type="SAM" id="SignalP"/>
    </source>
</evidence>
<keyword evidence="2" id="KW-0472">Membrane</keyword>